<evidence type="ECO:0000313" key="1">
    <source>
        <dbReference type="EMBL" id="AFI84594.1"/>
    </source>
</evidence>
<proteinExistence type="predicted"/>
<name>I1XJM5_METNJ</name>
<dbReference type="PATRIC" id="fig|754476.3.peg.1755"/>
<reference evidence="1 2" key="2">
    <citation type="journal article" date="2013" name="Int. J. Syst. Evol. Microbiol.">
        <title>Methylophaga nitratireducenticrescens sp. nov. and Methylophaga frappieri sp. nov., isolated from the biofilm of the methanol-fed denitrification system treating the seawater at the Montreal Biodome.</title>
        <authorList>
            <person name="Villeneuve C."/>
            <person name="Martineau C."/>
            <person name="Mauffrey F."/>
            <person name="Villemur R."/>
        </authorList>
    </citation>
    <scope>NUCLEOTIDE SEQUENCE [LARGE SCALE GENOMIC DNA]</scope>
    <source>
        <strain evidence="1 2">JAM1</strain>
    </source>
</reference>
<organism evidence="1 2">
    <name type="scientific">Methylophaga nitratireducenticrescens</name>
    <dbReference type="NCBI Taxonomy" id="754476"/>
    <lineage>
        <taxon>Bacteria</taxon>
        <taxon>Pseudomonadati</taxon>
        <taxon>Pseudomonadota</taxon>
        <taxon>Gammaproteobacteria</taxon>
        <taxon>Thiotrichales</taxon>
        <taxon>Piscirickettsiaceae</taxon>
        <taxon>Methylophaga</taxon>
    </lineage>
</organism>
<dbReference type="HOGENOM" id="CLU_2246850_0_0_6"/>
<dbReference type="EMBL" id="CP003390">
    <property type="protein sequence ID" value="AFI84594.1"/>
    <property type="molecule type" value="Genomic_DNA"/>
</dbReference>
<dbReference type="AlphaFoldDB" id="I1XJM5"/>
<reference evidence="1 2" key="1">
    <citation type="journal article" date="2012" name="J. Bacteriol.">
        <title>Complete genome sequences of Methylophaga sp. strain JAM1 and Methylophaga sp. strain JAM7.</title>
        <authorList>
            <person name="Villeneuve C."/>
            <person name="Martineau C."/>
            <person name="Mauffrey F."/>
            <person name="Villemur R."/>
        </authorList>
    </citation>
    <scope>NUCLEOTIDE SEQUENCE [LARGE SCALE GENOMIC DNA]</scope>
    <source>
        <strain evidence="1 2">JAM1</strain>
    </source>
</reference>
<gene>
    <name evidence="1" type="ordered locus">Q7A_1776</name>
</gene>
<dbReference type="Proteomes" id="UP000009144">
    <property type="component" value="Chromosome"/>
</dbReference>
<protein>
    <submittedName>
        <fullName evidence="1">Uncharacterized protein</fullName>
    </submittedName>
</protein>
<dbReference type="KEGG" id="mej:Q7A_1776"/>
<accession>I1XJM5</accession>
<sequence length="104" mass="11684">MMTIASMCIGSVQAENLEHGTITSCAYQAGTVNKSQKIRQTEGDDWETFETKIKSIYKDSQGRDDLLQIAKQVFIQPSSKSADFIHDQIFDACVKRQQGTESIY</sequence>
<keyword evidence="2" id="KW-1185">Reference proteome</keyword>
<evidence type="ECO:0000313" key="2">
    <source>
        <dbReference type="Proteomes" id="UP000009144"/>
    </source>
</evidence>